<evidence type="ECO:0008006" key="5">
    <source>
        <dbReference type="Google" id="ProtNLM"/>
    </source>
</evidence>
<keyword evidence="2" id="KW-0472">Membrane</keyword>
<dbReference type="EMBL" id="MDTU01000001">
    <property type="protein sequence ID" value="ODN43345.1"/>
    <property type="molecule type" value="Genomic_DNA"/>
</dbReference>
<evidence type="ECO:0000256" key="2">
    <source>
        <dbReference type="SAM" id="Phobius"/>
    </source>
</evidence>
<comment type="caution">
    <text evidence="3">The sequence shown here is derived from an EMBL/GenBank/DDBJ whole genome shotgun (WGS) entry which is preliminary data.</text>
</comment>
<accession>A0ABX3A7D6</accession>
<evidence type="ECO:0000313" key="3">
    <source>
        <dbReference type="EMBL" id="ODN43345.1"/>
    </source>
</evidence>
<evidence type="ECO:0000313" key="4">
    <source>
        <dbReference type="Proteomes" id="UP000094329"/>
    </source>
</evidence>
<feature type="transmembrane region" description="Helical" evidence="2">
    <location>
        <begin position="7"/>
        <end position="27"/>
    </location>
</feature>
<gene>
    <name evidence="3" type="ORF">BGC07_10930</name>
</gene>
<keyword evidence="2" id="KW-0812">Transmembrane</keyword>
<keyword evidence="2" id="KW-1133">Transmembrane helix</keyword>
<feature type="transmembrane region" description="Helical" evidence="2">
    <location>
        <begin position="257"/>
        <end position="276"/>
    </location>
</feature>
<reference evidence="3 4" key="1">
    <citation type="submission" date="2016-08" db="EMBL/GenBank/DDBJ databases">
        <title>Draft genome sequence of Candidatus Piscirickettsia litoralis, from seawater.</title>
        <authorList>
            <person name="Wan X."/>
            <person name="Lee A.J."/>
            <person name="Hou S."/>
            <person name="Donachie S.P."/>
        </authorList>
    </citation>
    <scope>NUCLEOTIDE SEQUENCE [LARGE SCALE GENOMIC DNA]</scope>
    <source>
        <strain evidence="3 4">Y2</strain>
    </source>
</reference>
<name>A0ABX3A7D6_9GAMM</name>
<keyword evidence="4" id="KW-1185">Reference proteome</keyword>
<organism evidence="3 4">
    <name type="scientific">Piscirickettsia litoralis</name>
    <dbReference type="NCBI Taxonomy" id="1891921"/>
    <lineage>
        <taxon>Bacteria</taxon>
        <taxon>Pseudomonadati</taxon>
        <taxon>Pseudomonadota</taxon>
        <taxon>Gammaproteobacteria</taxon>
        <taxon>Thiotrichales</taxon>
        <taxon>Piscirickettsiaceae</taxon>
        <taxon>Piscirickettsia</taxon>
    </lineage>
</organism>
<proteinExistence type="predicted"/>
<dbReference type="Proteomes" id="UP000094329">
    <property type="component" value="Unassembled WGS sequence"/>
</dbReference>
<dbReference type="RefSeq" id="WP_069313142.1">
    <property type="nucleotide sequence ID" value="NZ_MDTU01000001.1"/>
</dbReference>
<sequence length="293" mass="32291">MSRGEKRIFYGFVILILLLIVGGYFLFSHMDSILRSAVEKIGSETTATTVKLGSLKTSLKEGQVSLGNFTMSNPAGYDSGNVVSFKSVLVSLDPNTATKQTIVLNKVVIKNPYILYEMKGNSSNLQQIQKNIENYFSSKKQGDKARTNRNENAGQQEGAKAAAKEQKKFIIKDLEILEGQVKVISPLLKSKEKTVPLPNIRLTNIGSGGPGLSPDQITQQIMNVLVANSGKAAARAGLNQVEDKLKEKAGGLFEEPIAVIVLLFLYSFLIIHALFYNSRRGGNYFPFQFFFKK</sequence>
<feature type="compositionally biased region" description="Basic and acidic residues" evidence="1">
    <location>
        <begin position="140"/>
        <end position="149"/>
    </location>
</feature>
<protein>
    <recommendedName>
        <fullName evidence="5">AsmA domain-containing protein</fullName>
    </recommendedName>
</protein>
<evidence type="ECO:0000256" key="1">
    <source>
        <dbReference type="SAM" id="MobiDB-lite"/>
    </source>
</evidence>
<feature type="region of interest" description="Disordered" evidence="1">
    <location>
        <begin position="139"/>
        <end position="160"/>
    </location>
</feature>